<reference evidence="1 2" key="1">
    <citation type="journal article" date="2015" name="Genome Announc.">
        <title>Draft Genome Sequence of Cyanobacterium Hassallia byssoidea Strain VB512170, Isolated from Monuments in India.</title>
        <authorList>
            <person name="Singh D."/>
            <person name="Chandrababunaidu M.M."/>
            <person name="Panda A."/>
            <person name="Sen D."/>
            <person name="Bhattacharyya S."/>
            <person name="Adhikary S.P."/>
            <person name="Tripathy S."/>
        </authorList>
    </citation>
    <scope>NUCLEOTIDE SEQUENCE [LARGE SCALE GENOMIC DNA]</scope>
    <source>
        <strain evidence="1 2">VB512170</strain>
    </source>
</reference>
<protein>
    <submittedName>
        <fullName evidence="1">Uncharacterized protein</fullName>
    </submittedName>
</protein>
<dbReference type="AlphaFoldDB" id="A0A846HQC0"/>
<proteinExistence type="predicted"/>
<organism evidence="1 2">
    <name type="scientific">Hassallia byssoidea VB512170</name>
    <dbReference type="NCBI Taxonomy" id="1304833"/>
    <lineage>
        <taxon>Bacteria</taxon>
        <taxon>Bacillati</taxon>
        <taxon>Cyanobacteriota</taxon>
        <taxon>Cyanophyceae</taxon>
        <taxon>Nostocales</taxon>
        <taxon>Tolypothrichaceae</taxon>
        <taxon>Hassallia</taxon>
    </lineage>
</organism>
<accession>A0A846HQC0</accession>
<name>A0A846HQC0_9CYAN</name>
<evidence type="ECO:0000313" key="2">
    <source>
        <dbReference type="Proteomes" id="UP000031549"/>
    </source>
</evidence>
<dbReference type="Proteomes" id="UP000031549">
    <property type="component" value="Unassembled WGS sequence"/>
</dbReference>
<keyword evidence="2" id="KW-1185">Reference proteome</keyword>
<dbReference type="EMBL" id="JTCM02000200">
    <property type="protein sequence ID" value="NEU77441.1"/>
    <property type="molecule type" value="Genomic_DNA"/>
</dbReference>
<comment type="caution">
    <text evidence="1">The sequence shown here is derived from an EMBL/GenBank/DDBJ whole genome shotgun (WGS) entry which is preliminary data.</text>
</comment>
<dbReference type="RefSeq" id="WP_039738735.1">
    <property type="nucleotide sequence ID" value="NZ_JTCM02000200.1"/>
</dbReference>
<sequence>MQTTNTTLSPAQARVKNNWEFTEVWIEPMLSPPYILLLLCESEGNCQIYDPTQSYKVIFSSNSYDAAKSWLLEDEYEPIEGRLLASELV</sequence>
<gene>
    <name evidence="1" type="ORF">PI95_034535</name>
</gene>
<evidence type="ECO:0000313" key="1">
    <source>
        <dbReference type="EMBL" id="NEU77441.1"/>
    </source>
</evidence>